<evidence type="ECO:0000259" key="1">
    <source>
        <dbReference type="Pfam" id="PF04200"/>
    </source>
</evidence>
<dbReference type="InterPro" id="IPR007326">
    <property type="entry name" value="Lipoprotein-assoc_dom"/>
</dbReference>
<dbReference type="AlphaFoldDB" id="A0A6P1LF30"/>
<feature type="domain" description="Lipoprotein-associated type-17" evidence="1">
    <location>
        <begin position="617"/>
        <end position="709"/>
    </location>
</feature>
<dbReference type="RefSeq" id="WP_004025215.1">
    <property type="nucleotide sequence ID" value="NZ_AGFP01000043.1"/>
</dbReference>
<proteinExistence type="predicted"/>
<gene>
    <name evidence="2" type="ORF">EER00_04340</name>
</gene>
<dbReference type="GeneID" id="96866405"/>
<feature type="domain" description="Lipoprotein-associated type-17" evidence="1">
    <location>
        <begin position="734"/>
        <end position="814"/>
    </location>
</feature>
<keyword evidence="2" id="KW-0449">Lipoprotein</keyword>
<name>A0A6P1LF30_MALIO</name>
<sequence>MKKNKLKILTFSSSVVSIIAGASLPLTINGVSNNFLSADKNIINNNDLNNNDNSSENKQESKQLVPFDFNESWPLLVQNTGPIVSYQNKISSLDWFSSTRWSIDLLEATFNNQKIFGDSPTFVKWTDRAFINWALDRSNNALWLLTNSIKNGGDVQKQKFIKIDSLNGTILDVKELSYKPAGENWMYYSISVLESGNIMAYGQGNDKWEQFDILDTKTGQVTQKFSNSGNIDKHIEDDIKTTGGGKGDVRSRFLFSIAKNMNILVLTNFGWNGGQQEKEKFGDIYFAFVDDEMNRIQTGTNDEWFYAKKMIERTDMGKLNSESDTFPKLVYKLPDGRILFSIYNKLYVFFPNETEKQKKPVYKEFDYGVKDDTTGKYLPVESWTTDTDNNVYAKFSNDSKIQKISISGSTLENTNINISTYYNIDGNNDETIKSNANNFVLYNVYGYSGQIMMLNPRKITNKQDMKPSEQTELDKKGIGIAVAITKNKNGEGGDSKGYLNTDKAFVKSADFNIDQSILKNKLPSEISRNDLTITEGGFLTNNNTIDQTTNQLKYKQFEKTKIDDDKNDTDNLVITANIDQIPWFVDNNVMPGNIPPLTITKSFKTGVKISERTTWKNVELDYDFKNTLPSKITPEDVQRFDPFSINITSQNTRIGETSYPRKTYEIGEKNDQNGTIVIKAKFEYLPIDVDANETNVKTQTFEKTYNVFKSSDTKSFNFVGSNGNGSEDIKNIPQLKNLSESNLLPSSFQANDPSSILKFINTDTSAGYPISKMNFSITPNDNLGTLTISGSLPPGYYPDGGNQTFTKTYEGLNKTRDYSFNVKQTNVGFDKKKFRPSEIDEQIVYGNFIDYKGFNSSDLSLDLIPNDEVGDLTIRVHLRSDYPNNIATQWGFKKTSNDFIREDKITGFKTNDEYKTQYEVKFIDDTSNKLDGIKKFTPKQIEQSIKSKENNKSNPELVINGEKITTEEKLAKAVIEKLGSSLPKKENLTSENFGYNIYYNDPNGEITVKLTFKGIEGTNGDLVFIQRYTGFAKGNQVTTDDILSFKTQSKLMSDNPTFKTTLPSELAKLLQDPNKKIEEIKKYISYFSGAYVTAIDEGKFTLEVTADDIYGYLTIKINFDKQIVTDPNSLLSYTTTYNGFATE</sequence>
<dbReference type="Proteomes" id="UP000464283">
    <property type="component" value="Chromosome"/>
</dbReference>
<feature type="domain" description="Lipoprotein-associated type-17" evidence="1">
    <location>
        <begin position="1049"/>
        <end position="1142"/>
    </location>
</feature>
<evidence type="ECO:0000313" key="2">
    <source>
        <dbReference type="EMBL" id="QHG90089.1"/>
    </source>
</evidence>
<feature type="domain" description="Lipoprotein-associated type-17" evidence="1">
    <location>
        <begin position="830"/>
        <end position="910"/>
    </location>
</feature>
<dbReference type="OrthoDB" id="403559at2"/>
<accession>A0A6P1LF30</accession>
<feature type="domain" description="Lipoprotein-associated type-17" evidence="1">
    <location>
        <begin position="510"/>
        <end position="581"/>
    </location>
</feature>
<protein>
    <submittedName>
        <fullName evidence="2">Lipoprotein 17-related variable surface protein</fullName>
    </submittedName>
</protein>
<dbReference type="Pfam" id="PF04200">
    <property type="entry name" value="Lipoprotein_17"/>
    <property type="match status" value="5"/>
</dbReference>
<reference evidence="3" key="1">
    <citation type="submission" date="2018-11" db="EMBL/GenBank/DDBJ databases">
        <title>The first complete genome sequence of Mycoplasma iowae strain 695.</title>
        <authorList>
            <person name="Ghanem M."/>
            <person name="El-Gazzar M."/>
        </authorList>
    </citation>
    <scope>NUCLEOTIDE SEQUENCE [LARGE SCALE GENOMIC DNA]</scope>
    <source>
        <strain evidence="3">695</strain>
    </source>
</reference>
<evidence type="ECO:0000313" key="3">
    <source>
        <dbReference type="Proteomes" id="UP000464283"/>
    </source>
</evidence>
<dbReference type="KEGG" id="miw:EER00_04340"/>
<dbReference type="EMBL" id="CP033512">
    <property type="protein sequence ID" value="QHG90089.1"/>
    <property type="molecule type" value="Genomic_DNA"/>
</dbReference>
<organism evidence="2 3">
    <name type="scientific">Malacoplasma iowae 695</name>
    <dbReference type="NCBI Taxonomy" id="1048830"/>
    <lineage>
        <taxon>Bacteria</taxon>
        <taxon>Bacillati</taxon>
        <taxon>Mycoplasmatota</taxon>
        <taxon>Mycoplasmoidales</taxon>
        <taxon>Mycoplasmoidaceae</taxon>
        <taxon>Malacoplasma</taxon>
    </lineage>
</organism>